<dbReference type="STRING" id="1089553.Tph_c20520"/>
<dbReference type="InterPro" id="IPR014846">
    <property type="entry name" value="DUF1786_pyruvate_format-lyase"/>
</dbReference>
<organism evidence="1 2">
    <name type="scientific">Thermacetogenium phaeum (strain ATCC BAA-254 / DSM 26808 / PB)</name>
    <dbReference type="NCBI Taxonomy" id="1089553"/>
    <lineage>
        <taxon>Bacteria</taxon>
        <taxon>Bacillati</taxon>
        <taxon>Bacillota</taxon>
        <taxon>Clostridia</taxon>
        <taxon>Thermoanaerobacterales</taxon>
        <taxon>Thermoanaerobacteraceae</taxon>
        <taxon>Thermacetogenium</taxon>
    </lineage>
</organism>
<proteinExistence type="predicted"/>
<reference evidence="1 2" key="1">
    <citation type="journal article" date="2012" name="BMC Genomics">
        <title>Genome-guided analysis of physiological and morphological traits of the fermentative acetate oxidizer Thermacetogenium phaeum.</title>
        <authorList>
            <person name="Oehler D."/>
            <person name="Poehlein A."/>
            <person name="Leimbach A."/>
            <person name="Muller N."/>
            <person name="Daniel R."/>
            <person name="Gottschalk G."/>
            <person name="Schink B."/>
        </authorList>
    </citation>
    <scope>NUCLEOTIDE SEQUENCE [LARGE SCALE GENOMIC DNA]</scope>
    <source>
        <strain evidence="2">ATCC BAA-254 / DSM 26808 / PB</strain>
    </source>
</reference>
<dbReference type="GO" id="GO:0016829">
    <property type="term" value="F:lyase activity"/>
    <property type="evidence" value="ECO:0007669"/>
    <property type="project" value="UniProtKB-KW"/>
</dbReference>
<keyword evidence="1" id="KW-0456">Lyase</keyword>
<name>K4LGW2_THEPS</name>
<sequence length="351" mass="38107">MQNKMAILAVDIGAGTQDILLYEEGKPVENCTKMVLPSQTSIMAGRVIQATAAGRDLFLSGHLMGGGPLVRALKRHISAGLKVYALPSAAKTIRDDLRQVEAMGVQIVTERPAGDCLELTLRDLDLESLGRALGFFDVSLPDVVAVAVQDHGEAVGRSNRRFRFEHWERFLEAGGRLNGLIYRENVPPYLTRMLAVREDAPGAYLMDTGAAAIRGALLDPVVGARREDGVLVVNVGNQHVLAALVKGERIWGIFEHHTGLMNQEKLKDYLARFVRGEVSNEEVYEDGGHGCAFVSGAPAPECFSFTAITGPQRHLAADLGYFAVPYGDMMLSGSFGLVAAVKEMWDSNFHS</sequence>
<evidence type="ECO:0000313" key="2">
    <source>
        <dbReference type="Proteomes" id="UP000000467"/>
    </source>
</evidence>
<evidence type="ECO:0000313" key="1">
    <source>
        <dbReference type="EMBL" id="AFV12246.1"/>
    </source>
</evidence>
<keyword evidence="2" id="KW-1185">Reference proteome</keyword>
<keyword evidence="1" id="KW-0670">Pyruvate</keyword>
<accession>K4LGW2</accession>
<dbReference type="EMBL" id="CP003732">
    <property type="protein sequence ID" value="AFV12246.1"/>
    <property type="molecule type" value="Genomic_DNA"/>
</dbReference>
<protein>
    <submittedName>
        <fullName evidence="1">Putative pyruvate format-lyase activating enzyme</fullName>
    </submittedName>
</protein>
<dbReference type="HOGENOM" id="CLU_803466_0_0_9"/>
<dbReference type="Pfam" id="PF08735">
    <property type="entry name" value="DUF1786"/>
    <property type="match status" value="1"/>
</dbReference>
<dbReference type="RefSeq" id="WP_015051121.1">
    <property type="nucleotide sequence ID" value="NC_018870.1"/>
</dbReference>
<dbReference type="OrthoDB" id="9777509at2"/>
<gene>
    <name evidence="1" type="ordered locus">Tph_c20520</name>
</gene>
<dbReference type="Proteomes" id="UP000000467">
    <property type="component" value="Chromosome"/>
</dbReference>
<dbReference type="AlphaFoldDB" id="K4LGW2"/>
<dbReference type="PIRSF" id="PIRSF029129">
    <property type="entry name" value="DUF1786_pyruvate_format-lyase"/>
    <property type="match status" value="1"/>
</dbReference>
<dbReference type="KEGG" id="tpz:Tph_c20520"/>
<dbReference type="eggNOG" id="COG4012">
    <property type="taxonomic scope" value="Bacteria"/>
</dbReference>